<keyword evidence="2" id="KW-0812">Transmembrane</keyword>
<dbReference type="GO" id="GO:0009507">
    <property type="term" value="C:chloroplast"/>
    <property type="evidence" value="ECO:0007669"/>
    <property type="project" value="TreeGrafter"/>
</dbReference>
<feature type="compositionally biased region" description="Basic residues" evidence="1">
    <location>
        <begin position="13"/>
        <end position="22"/>
    </location>
</feature>
<feature type="region of interest" description="Disordered" evidence="1">
    <location>
        <begin position="220"/>
        <end position="242"/>
    </location>
</feature>
<keyword evidence="2" id="KW-1133">Transmembrane helix</keyword>
<feature type="transmembrane region" description="Helical" evidence="2">
    <location>
        <begin position="134"/>
        <end position="154"/>
    </location>
</feature>
<reference evidence="3" key="1">
    <citation type="journal article" date="2023" name="Nat. Commun.">
        <title>Diploid and tetraploid genomes of Acorus and the evolution of monocots.</title>
        <authorList>
            <person name="Ma L."/>
            <person name="Liu K.W."/>
            <person name="Li Z."/>
            <person name="Hsiao Y.Y."/>
            <person name="Qi Y."/>
            <person name="Fu T."/>
            <person name="Tang G.D."/>
            <person name="Zhang D."/>
            <person name="Sun W.H."/>
            <person name="Liu D.K."/>
            <person name="Li Y."/>
            <person name="Chen G.Z."/>
            <person name="Liu X.D."/>
            <person name="Liao X.Y."/>
            <person name="Jiang Y.T."/>
            <person name="Yu X."/>
            <person name="Hao Y."/>
            <person name="Huang J."/>
            <person name="Zhao X.W."/>
            <person name="Ke S."/>
            <person name="Chen Y.Y."/>
            <person name="Wu W.L."/>
            <person name="Hsu J.L."/>
            <person name="Lin Y.F."/>
            <person name="Huang M.D."/>
            <person name="Li C.Y."/>
            <person name="Huang L."/>
            <person name="Wang Z.W."/>
            <person name="Zhao X."/>
            <person name="Zhong W.Y."/>
            <person name="Peng D.H."/>
            <person name="Ahmad S."/>
            <person name="Lan S."/>
            <person name="Zhang J.S."/>
            <person name="Tsai W.C."/>
            <person name="Van de Peer Y."/>
            <person name="Liu Z.J."/>
        </authorList>
    </citation>
    <scope>NUCLEOTIDE SEQUENCE</scope>
    <source>
        <strain evidence="3">SCP</strain>
    </source>
</reference>
<dbReference type="PANTHER" id="PTHR36356:SF1">
    <property type="entry name" value="EXPRESSED PROTEIN"/>
    <property type="match status" value="1"/>
</dbReference>
<feature type="transmembrane region" description="Helical" evidence="2">
    <location>
        <begin position="160"/>
        <end position="188"/>
    </location>
</feature>
<accession>A0AAV9ADC0</accession>
<gene>
    <name evidence="3" type="ORF">QJS04_geneDACA008740</name>
</gene>
<keyword evidence="4" id="KW-1185">Reference proteome</keyword>
<dbReference type="Proteomes" id="UP001179952">
    <property type="component" value="Unassembled WGS sequence"/>
</dbReference>
<evidence type="ECO:0000256" key="1">
    <source>
        <dbReference type="SAM" id="MobiDB-lite"/>
    </source>
</evidence>
<keyword evidence="2" id="KW-0472">Membrane</keyword>
<sequence length="249" mass="28529">MAATLRCHPLHVPQHRSHHHRPSPNQRLPYPHVVSVRAFQRSDFDGFAKRVASGEALRDAWRSANDGFEQLVYDARRAAERLDSRYSISRRLESAARSAGDRARELDRDLGIGRRWRTFSIDFSRNWPRYRKELNGFMGTPLGKGFTTVFFLWFALSGWLFRFLIIATWVLPFAAPLLIGTVANNFVIEGTCPACKRRFTGYRNQIIRCTGCRNIVWQPGNGRGRNPPSSRNPPSNSGPDIIDVEFEEK</sequence>
<proteinExistence type="predicted"/>
<dbReference type="AlphaFoldDB" id="A0AAV9ADC0"/>
<feature type="compositionally biased region" description="Low complexity" evidence="1">
    <location>
        <begin position="224"/>
        <end position="239"/>
    </location>
</feature>
<comment type="caution">
    <text evidence="3">The sequence shown here is derived from an EMBL/GenBank/DDBJ whole genome shotgun (WGS) entry which is preliminary data.</text>
</comment>
<evidence type="ECO:0000313" key="4">
    <source>
        <dbReference type="Proteomes" id="UP001179952"/>
    </source>
</evidence>
<protein>
    <submittedName>
        <fullName evidence="3">Uncharacterized protein</fullName>
    </submittedName>
</protein>
<evidence type="ECO:0000256" key="2">
    <source>
        <dbReference type="SAM" id="Phobius"/>
    </source>
</evidence>
<feature type="region of interest" description="Disordered" evidence="1">
    <location>
        <begin position="1"/>
        <end position="27"/>
    </location>
</feature>
<organism evidence="3 4">
    <name type="scientific">Acorus gramineus</name>
    <name type="common">Dwarf sweet flag</name>
    <dbReference type="NCBI Taxonomy" id="55184"/>
    <lineage>
        <taxon>Eukaryota</taxon>
        <taxon>Viridiplantae</taxon>
        <taxon>Streptophyta</taxon>
        <taxon>Embryophyta</taxon>
        <taxon>Tracheophyta</taxon>
        <taxon>Spermatophyta</taxon>
        <taxon>Magnoliopsida</taxon>
        <taxon>Liliopsida</taxon>
        <taxon>Acoraceae</taxon>
        <taxon>Acorus</taxon>
    </lineage>
</organism>
<evidence type="ECO:0000313" key="3">
    <source>
        <dbReference type="EMBL" id="KAK1262152.1"/>
    </source>
</evidence>
<name>A0AAV9ADC0_ACOGR</name>
<reference evidence="3" key="2">
    <citation type="submission" date="2023-06" db="EMBL/GenBank/DDBJ databases">
        <authorList>
            <person name="Ma L."/>
            <person name="Liu K.-W."/>
            <person name="Li Z."/>
            <person name="Hsiao Y.-Y."/>
            <person name="Qi Y."/>
            <person name="Fu T."/>
            <person name="Tang G."/>
            <person name="Zhang D."/>
            <person name="Sun W.-H."/>
            <person name="Liu D.-K."/>
            <person name="Li Y."/>
            <person name="Chen G.-Z."/>
            <person name="Liu X.-D."/>
            <person name="Liao X.-Y."/>
            <person name="Jiang Y.-T."/>
            <person name="Yu X."/>
            <person name="Hao Y."/>
            <person name="Huang J."/>
            <person name="Zhao X.-W."/>
            <person name="Ke S."/>
            <person name="Chen Y.-Y."/>
            <person name="Wu W.-L."/>
            <person name="Hsu J.-L."/>
            <person name="Lin Y.-F."/>
            <person name="Huang M.-D."/>
            <person name="Li C.-Y."/>
            <person name="Huang L."/>
            <person name="Wang Z.-W."/>
            <person name="Zhao X."/>
            <person name="Zhong W.-Y."/>
            <person name="Peng D.-H."/>
            <person name="Ahmad S."/>
            <person name="Lan S."/>
            <person name="Zhang J.-S."/>
            <person name="Tsai W.-C."/>
            <person name="Van De Peer Y."/>
            <person name="Liu Z.-J."/>
        </authorList>
    </citation>
    <scope>NUCLEOTIDE SEQUENCE</scope>
    <source>
        <strain evidence="3">SCP</strain>
        <tissue evidence="3">Leaves</tissue>
    </source>
</reference>
<dbReference type="PANTHER" id="PTHR36356">
    <property type="entry name" value="EXPRESSED PROTEIN"/>
    <property type="match status" value="1"/>
</dbReference>
<dbReference type="EMBL" id="JAUJYN010000010">
    <property type="protein sequence ID" value="KAK1262152.1"/>
    <property type="molecule type" value="Genomic_DNA"/>
</dbReference>